<feature type="compositionally biased region" description="Low complexity" evidence="1">
    <location>
        <begin position="1"/>
        <end position="14"/>
    </location>
</feature>
<name>A0AAV7TI13_PLEWA</name>
<dbReference type="AlphaFoldDB" id="A0AAV7TI13"/>
<keyword evidence="3" id="KW-1185">Reference proteome</keyword>
<accession>A0AAV7TI13</accession>
<feature type="region of interest" description="Disordered" evidence="1">
    <location>
        <begin position="67"/>
        <end position="99"/>
    </location>
</feature>
<evidence type="ECO:0000313" key="2">
    <source>
        <dbReference type="EMBL" id="KAJ1175584.1"/>
    </source>
</evidence>
<reference evidence="2" key="1">
    <citation type="journal article" date="2022" name="bioRxiv">
        <title>Sequencing and chromosome-scale assembly of the giantPleurodeles waltlgenome.</title>
        <authorList>
            <person name="Brown T."/>
            <person name="Elewa A."/>
            <person name="Iarovenko S."/>
            <person name="Subramanian E."/>
            <person name="Araus A.J."/>
            <person name="Petzold A."/>
            <person name="Susuki M."/>
            <person name="Suzuki K.-i.T."/>
            <person name="Hayashi T."/>
            <person name="Toyoda A."/>
            <person name="Oliveira C."/>
            <person name="Osipova E."/>
            <person name="Leigh N.D."/>
            <person name="Simon A."/>
            <person name="Yun M.H."/>
        </authorList>
    </citation>
    <scope>NUCLEOTIDE SEQUENCE</scope>
    <source>
        <strain evidence="2">20211129_DDA</strain>
        <tissue evidence="2">Liver</tissue>
    </source>
</reference>
<gene>
    <name evidence="2" type="ORF">NDU88_000871</name>
</gene>
<feature type="region of interest" description="Disordered" evidence="1">
    <location>
        <begin position="1"/>
        <end position="33"/>
    </location>
</feature>
<sequence length="111" mass="11203">MQPGAPGWARGGPAQRHGGVARLGAPAGVPPQQDPGVVGLGSCCGRPGWSDFGVGGTKGAVLPCDGPNRTLGKAQGQLTIKRPSDRRSPGRNPGPQGAFEVLMINVSCNSH</sequence>
<dbReference type="EMBL" id="JANPWB010000006">
    <property type="protein sequence ID" value="KAJ1175584.1"/>
    <property type="molecule type" value="Genomic_DNA"/>
</dbReference>
<evidence type="ECO:0000256" key="1">
    <source>
        <dbReference type="SAM" id="MobiDB-lite"/>
    </source>
</evidence>
<evidence type="ECO:0000313" key="3">
    <source>
        <dbReference type="Proteomes" id="UP001066276"/>
    </source>
</evidence>
<organism evidence="2 3">
    <name type="scientific">Pleurodeles waltl</name>
    <name type="common">Iberian ribbed newt</name>
    <dbReference type="NCBI Taxonomy" id="8319"/>
    <lineage>
        <taxon>Eukaryota</taxon>
        <taxon>Metazoa</taxon>
        <taxon>Chordata</taxon>
        <taxon>Craniata</taxon>
        <taxon>Vertebrata</taxon>
        <taxon>Euteleostomi</taxon>
        <taxon>Amphibia</taxon>
        <taxon>Batrachia</taxon>
        <taxon>Caudata</taxon>
        <taxon>Salamandroidea</taxon>
        <taxon>Salamandridae</taxon>
        <taxon>Pleurodelinae</taxon>
        <taxon>Pleurodeles</taxon>
    </lineage>
</organism>
<proteinExistence type="predicted"/>
<protein>
    <submittedName>
        <fullName evidence="2">Uncharacterized protein</fullName>
    </submittedName>
</protein>
<comment type="caution">
    <text evidence="2">The sequence shown here is derived from an EMBL/GenBank/DDBJ whole genome shotgun (WGS) entry which is preliminary data.</text>
</comment>
<dbReference type="Proteomes" id="UP001066276">
    <property type="component" value="Chromosome 3_2"/>
</dbReference>